<accession>A0A067MVV0</accession>
<protein>
    <submittedName>
        <fullName evidence="2">Uncharacterized protein</fullName>
    </submittedName>
</protein>
<reference evidence="3" key="1">
    <citation type="journal article" date="2014" name="Proc. Natl. Acad. Sci. U.S.A.">
        <title>Extensive sampling of basidiomycete genomes demonstrates inadequacy of the white-rot/brown-rot paradigm for wood decay fungi.</title>
        <authorList>
            <person name="Riley R."/>
            <person name="Salamov A.A."/>
            <person name="Brown D.W."/>
            <person name="Nagy L.G."/>
            <person name="Floudas D."/>
            <person name="Held B.W."/>
            <person name="Levasseur A."/>
            <person name="Lombard V."/>
            <person name="Morin E."/>
            <person name="Otillar R."/>
            <person name="Lindquist E.A."/>
            <person name="Sun H."/>
            <person name="LaButti K.M."/>
            <person name="Schmutz J."/>
            <person name="Jabbour D."/>
            <person name="Luo H."/>
            <person name="Baker S.E."/>
            <person name="Pisabarro A.G."/>
            <person name="Walton J.D."/>
            <person name="Blanchette R.A."/>
            <person name="Henrissat B."/>
            <person name="Martin F."/>
            <person name="Cullen D."/>
            <person name="Hibbett D.S."/>
            <person name="Grigoriev I.V."/>
        </authorList>
    </citation>
    <scope>NUCLEOTIDE SEQUENCE [LARGE SCALE GENOMIC DNA]</scope>
    <source>
        <strain evidence="3">FD-172 SS1</strain>
    </source>
</reference>
<evidence type="ECO:0000256" key="1">
    <source>
        <dbReference type="SAM" id="MobiDB-lite"/>
    </source>
</evidence>
<dbReference type="AlphaFoldDB" id="A0A067MVV0"/>
<sequence length="130" mass="14169">MLARPPTANPQDVATAVSAVHPRPAPSNYALSRVYKPATPYRGAPQCIFTANATRRAPDAFFAPGSSIFTLKNIGMVQAQRGDRIVAEGKNVEWERARHAEVQRRADHPAASTTSALQAVFPRHTQPRGR</sequence>
<proteinExistence type="predicted"/>
<dbReference type="InParanoid" id="A0A067MVV0"/>
<evidence type="ECO:0000313" key="3">
    <source>
        <dbReference type="Proteomes" id="UP000027195"/>
    </source>
</evidence>
<dbReference type="HOGENOM" id="CLU_1937798_0_0_1"/>
<organism evidence="2 3">
    <name type="scientific">Botryobasidium botryosum (strain FD-172 SS1)</name>
    <dbReference type="NCBI Taxonomy" id="930990"/>
    <lineage>
        <taxon>Eukaryota</taxon>
        <taxon>Fungi</taxon>
        <taxon>Dikarya</taxon>
        <taxon>Basidiomycota</taxon>
        <taxon>Agaricomycotina</taxon>
        <taxon>Agaricomycetes</taxon>
        <taxon>Cantharellales</taxon>
        <taxon>Botryobasidiaceae</taxon>
        <taxon>Botryobasidium</taxon>
    </lineage>
</organism>
<evidence type="ECO:0000313" key="2">
    <source>
        <dbReference type="EMBL" id="KDQ16017.1"/>
    </source>
</evidence>
<keyword evidence="3" id="KW-1185">Reference proteome</keyword>
<gene>
    <name evidence="2" type="ORF">BOTBODRAFT_265972</name>
</gene>
<feature type="region of interest" description="Disordered" evidence="1">
    <location>
        <begin position="100"/>
        <end position="130"/>
    </location>
</feature>
<dbReference type="Proteomes" id="UP000027195">
    <property type="component" value="Unassembled WGS sequence"/>
</dbReference>
<name>A0A067MVV0_BOTB1</name>
<dbReference type="EMBL" id="KL198029">
    <property type="protein sequence ID" value="KDQ16017.1"/>
    <property type="molecule type" value="Genomic_DNA"/>
</dbReference>